<keyword evidence="1 2" id="KW-0833">Ubl conjugation pathway</keyword>
<dbReference type="SUPFAM" id="SSF56204">
    <property type="entry name" value="Hect, E3 ligase catalytic domain"/>
    <property type="match status" value="1"/>
</dbReference>
<name>A0ABQ7HZQ5_9MICR</name>
<keyword evidence="5" id="KW-1185">Reference proteome</keyword>
<comment type="caution">
    <text evidence="2">Lacks conserved residue(s) required for the propagation of feature annotation.</text>
</comment>
<evidence type="ECO:0000259" key="3">
    <source>
        <dbReference type="PROSITE" id="PS50237"/>
    </source>
</evidence>
<dbReference type="PROSITE" id="PS50237">
    <property type="entry name" value="HECT"/>
    <property type="match status" value="1"/>
</dbReference>
<accession>A0ABQ7HZQ5</accession>
<dbReference type="Gene3D" id="3.30.2410.10">
    <property type="entry name" value="Hect, E3 ligase catalytic domain"/>
    <property type="match status" value="1"/>
</dbReference>
<proteinExistence type="predicted"/>
<comment type="caution">
    <text evidence="4">The sequence shown here is derived from an EMBL/GenBank/DDBJ whole genome shotgun (WGS) entry which is preliminary data.</text>
</comment>
<protein>
    <submittedName>
        <fullName evidence="4">E3 ubiquitin-protein ligase ptr1</fullName>
    </submittedName>
</protein>
<evidence type="ECO:0000256" key="1">
    <source>
        <dbReference type="ARBA" id="ARBA00022786"/>
    </source>
</evidence>
<evidence type="ECO:0000313" key="5">
    <source>
        <dbReference type="Proteomes" id="UP001516464"/>
    </source>
</evidence>
<dbReference type="Pfam" id="PF00632">
    <property type="entry name" value="HECT"/>
    <property type="match status" value="1"/>
</dbReference>
<feature type="domain" description="HECT" evidence="3">
    <location>
        <begin position="635"/>
        <end position="877"/>
    </location>
</feature>
<dbReference type="InterPro" id="IPR035983">
    <property type="entry name" value="Hect_E3_ubiquitin_ligase"/>
</dbReference>
<dbReference type="Proteomes" id="UP001516464">
    <property type="component" value="Unassembled WGS sequence"/>
</dbReference>
<dbReference type="Gene3D" id="3.30.2160.10">
    <property type="entry name" value="Hect, E3 ligase catalytic domain"/>
    <property type="match status" value="1"/>
</dbReference>
<dbReference type="InterPro" id="IPR000569">
    <property type="entry name" value="HECT_dom"/>
</dbReference>
<organism evidence="4 5">
    <name type="scientific">Astathelohania contejeani</name>
    <dbReference type="NCBI Taxonomy" id="164912"/>
    <lineage>
        <taxon>Eukaryota</taxon>
        <taxon>Fungi</taxon>
        <taxon>Fungi incertae sedis</taxon>
        <taxon>Microsporidia</taxon>
        <taxon>Astathelohaniidae</taxon>
        <taxon>Astathelohania</taxon>
    </lineage>
</organism>
<evidence type="ECO:0000256" key="2">
    <source>
        <dbReference type="PROSITE-ProRule" id="PRU00104"/>
    </source>
</evidence>
<evidence type="ECO:0000313" key="4">
    <source>
        <dbReference type="EMBL" id="KAF7683638.1"/>
    </source>
</evidence>
<reference evidence="4 5" key="1">
    <citation type="submission" date="2019-01" db="EMBL/GenBank/DDBJ databases">
        <title>Genomes sequencing and comparative genomics of infectious freshwater microsporidia, Cucumispora dikerogammari and Thelohania contejeani.</title>
        <authorList>
            <person name="Cormier A."/>
            <person name="Giraud I."/>
            <person name="Wattier R."/>
            <person name="Teixeira M."/>
            <person name="Grandjean F."/>
            <person name="Rigaud T."/>
            <person name="Cordaux R."/>
        </authorList>
    </citation>
    <scope>NUCLEOTIDE SEQUENCE [LARGE SCALE GENOMIC DNA]</scope>
    <source>
        <strain evidence="4">T1</strain>
        <tissue evidence="4">Spores</tissue>
    </source>
</reference>
<dbReference type="EMBL" id="SBIQ01000066">
    <property type="protein sequence ID" value="KAF7683638.1"/>
    <property type="molecule type" value="Genomic_DNA"/>
</dbReference>
<dbReference type="Gene3D" id="3.90.1750.10">
    <property type="entry name" value="Hect, E3 ligase catalytic domains"/>
    <property type="match status" value="1"/>
</dbReference>
<sequence>MLMNLYMYFFNRATAYSIDTPHYLSIYSVDDDKTKLEMYCEKEKEIFNNIIKKYCNNKVYKYLKNQQKLKMTKDDMKYICDIIHNIIKLDINFRSEYLSIVNLFGDNIFYLIFSNDEDFLIKLDNLLLELIDKMSFYLLNNQSSIKFYEYDEKYLRMLKNSIDECINKIQSAIAEEGSFYIAKPCKIGIRAKTNIYITWSIYYFLLINQEVNLDKELITKYLFILAANSKYSERHFTLLLLLDTLITNEGLSKKILKKLNIDSLIYKLMCYEGINKEFIRVLISIYKNVYGSNKGCDVWELMYILNVFYNDISSRKILLNLFNLENEISFVKFFIDKIDSNEMLCNYDFSSMNFFITIFNFNVSEIDDLILCIYNSIISKSFKMMKNYMNCYKTNPKCEQDNYVLALKVLLEFLNINKENQNIELSSEVLNNRYYFTSEGIFLNNSDVYISLSSKLNVENIKYTNLITAYINITMKHILKDLGFGVDLFKICMKSDDAYFISFFYSVLFMLNYNCKSKSYLIEVPLNAIHKFKEFIVDNKIIIQKDNIFLKNANDYINKTLECFDDIASLQHYYHIKNISSDKIYIQLFKNDDFVEITMNKFFKEMKSNGNKFPRKRLSIIIYGIDSDHYAEIIWLGKLLDEIFSTKRLLFINCNDNFKNVYAPFLHDSISIEIKDQYKFVGHLIGYVLRTGNLFFNFFPNFLYNKLIYHDYGTDELEAEINWVHDLVMNLPESLDNDYECRTIPCVNSNDQINRKYDKIELLFENYEYQIYNKQILLKEIKRKLDFQINYIRLGILQMVDHYAFRTIKSGNELMKLISCDTYEITVEQWKRFTRIVPVRFENKSIIKAFWKYISKLNQENRQKLLQKWSGLRIFPAVSVFRYNIFCYQLNICIIDKEKNACFSQKEKKLYLPMCKTYERLSRIMDDIINE</sequence>
<gene>
    <name evidence="4" type="primary">ptr1_4</name>
    <name evidence="4" type="ORF">TCON_1149</name>
</gene>